<reference evidence="2" key="2">
    <citation type="journal article" date="2014" name="Nat. Commun.">
        <title>The tobacco genome sequence and its comparison with those of tomato and potato.</title>
        <authorList>
            <person name="Sierro N."/>
            <person name="Battey J.N."/>
            <person name="Ouadi S."/>
            <person name="Bakaher N."/>
            <person name="Bovet L."/>
            <person name="Willig A."/>
            <person name="Goepfert S."/>
            <person name="Peitsch M.C."/>
            <person name="Ivanov N.V."/>
        </authorList>
    </citation>
    <scope>NUCLEOTIDE SEQUENCE [LARGE SCALE GENOMIC DNA]</scope>
    <source>
        <strain evidence="2">cv. TN90</strain>
    </source>
</reference>
<dbReference type="STRING" id="4097.T1WND6"/>
<dbReference type="PaxDb" id="4097-T1WND6"/>
<evidence type="ECO:0000313" key="1">
    <source>
        <dbReference type="EMBL" id="AGU37281.1"/>
    </source>
</evidence>
<accession>T1WND6</accession>
<dbReference type="GO" id="GO:0031347">
    <property type="term" value="P:regulation of defense response"/>
    <property type="evidence" value="ECO:0000318"/>
    <property type="project" value="GO_Central"/>
</dbReference>
<dbReference type="OMA" id="WHARREM"/>
<proteinExistence type="evidence at transcript level"/>
<dbReference type="GO" id="GO:0009611">
    <property type="term" value="P:response to wounding"/>
    <property type="evidence" value="ECO:0000318"/>
    <property type="project" value="GO_Central"/>
</dbReference>
<dbReference type="KEGG" id="nta:107799122"/>
<evidence type="ECO:0000313" key="4">
    <source>
        <dbReference type="RefSeq" id="XP_016477686.1"/>
    </source>
</evidence>
<dbReference type="AlphaFoldDB" id="T1WND6"/>
<dbReference type="GO" id="GO:2000022">
    <property type="term" value="P:regulation of jasmonic acid mediated signaling pathway"/>
    <property type="evidence" value="ECO:0000318"/>
    <property type="project" value="GO_Central"/>
</dbReference>
<protein>
    <submittedName>
        <fullName evidence="1">Jasmonate ZIM-domain protein 11a</fullName>
    </submittedName>
    <submittedName>
        <fullName evidence="4">Protein TIFY 5A</fullName>
    </submittedName>
</protein>
<dbReference type="GO" id="GO:0005634">
    <property type="term" value="C:nucleus"/>
    <property type="evidence" value="ECO:0000318"/>
    <property type="project" value="GO_Central"/>
</dbReference>
<dbReference type="SMR" id="T1WND6"/>
<evidence type="ECO:0000313" key="2">
    <source>
        <dbReference type="Proteomes" id="UP000084051"/>
    </source>
</evidence>
<dbReference type="InterPro" id="IPR018467">
    <property type="entry name" value="CCT_CS"/>
</dbReference>
<keyword evidence="3" id="KW-1185">Reference proteome</keyword>
<gene>
    <name evidence="4" type="primary">LOC107799122</name>
</gene>
<evidence type="ECO:0000313" key="3">
    <source>
        <dbReference type="Proteomes" id="UP000790787"/>
    </source>
</evidence>
<organism evidence="1">
    <name type="scientific">Nicotiana tabacum</name>
    <name type="common">Common tobacco</name>
    <dbReference type="NCBI Taxonomy" id="4097"/>
    <lineage>
        <taxon>Eukaryota</taxon>
        <taxon>Viridiplantae</taxon>
        <taxon>Streptophyta</taxon>
        <taxon>Embryophyta</taxon>
        <taxon>Tracheophyta</taxon>
        <taxon>Spermatophyta</taxon>
        <taxon>Magnoliopsida</taxon>
        <taxon>eudicotyledons</taxon>
        <taxon>Gunneridae</taxon>
        <taxon>Pentapetalae</taxon>
        <taxon>asterids</taxon>
        <taxon>lamiids</taxon>
        <taxon>Solanales</taxon>
        <taxon>Solanaceae</taxon>
        <taxon>Nicotianoideae</taxon>
        <taxon>Nicotianeae</taxon>
        <taxon>Nicotiana</taxon>
    </lineage>
</organism>
<dbReference type="EMBL" id="KC246561">
    <property type="protein sequence ID" value="AGU37281.1"/>
    <property type="molecule type" value="mRNA"/>
</dbReference>
<sequence length="115" mass="13357">MKHRIGLQLFPLLSSSSSEFRSSDHSVACSSTRKQTTIFYNAQDGECHTSELQALAILWHARREMEEKYNMSASNLRAPSLQFQLHSPYGLSLRKSLQRFLQKRRERRIQAANPY</sequence>
<reference evidence="4" key="3">
    <citation type="submission" date="2025-04" db="UniProtKB">
        <authorList>
            <consortium name="RefSeq"/>
        </authorList>
    </citation>
    <scope>IDENTIFICATION</scope>
</reference>
<dbReference type="RefSeq" id="XP_016477686.1">
    <property type="nucleotide sequence ID" value="XM_016622200.1"/>
</dbReference>
<dbReference type="Proteomes" id="UP000790787">
    <property type="component" value="Chromosome 19"/>
</dbReference>
<name>T1WND6_TOBAC</name>
<reference evidence="1" key="1">
    <citation type="submission" date="2012-11" db="EMBL/GenBank/DDBJ databases">
        <title>NtJAZs mediate nicotine biosynthesis via regulating PMT transcription in tobacco.</title>
        <authorList>
            <person name="Yang Y."/>
            <person name="Guo J."/>
            <person name="Zhao H."/>
            <person name="Wang Y."/>
            <person name="Timko M.P."/>
            <person name="Han S."/>
        </authorList>
    </citation>
    <scope>NUCLEOTIDE SEQUENCE</scope>
</reference>
<dbReference type="OrthoDB" id="1224030at2759"/>
<dbReference type="Pfam" id="PF09425">
    <property type="entry name" value="Jas_motif"/>
    <property type="match status" value="1"/>
</dbReference>
<dbReference type="GeneID" id="107799122"/>